<dbReference type="SUPFAM" id="SSF158446">
    <property type="entry name" value="IVS-encoded protein-like"/>
    <property type="match status" value="1"/>
</dbReference>
<sequence>MKINKFEELNIWKLSLKITREIYDLTSKPAFSKDFALRDQIRRAIISVSSNIVEGFEKNNNNEFIRFLKISKGSAGETRNQLYIALSVNYITEAEFNRVNVSLESLANQIGAFITYLQTKRNKKEFLKPVNPLTR</sequence>
<dbReference type="InterPro" id="IPR036583">
    <property type="entry name" value="23S_rRNA_IVS_sf"/>
</dbReference>
<evidence type="ECO:0000313" key="2">
    <source>
        <dbReference type="Proteomes" id="UP000229784"/>
    </source>
</evidence>
<dbReference type="AlphaFoldDB" id="A0A2M6XU56"/>
<dbReference type="CDD" id="cd16377">
    <property type="entry name" value="23S_rRNA_IVP_like"/>
    <property type="match status" value="1"/>
</dbReference>
<dbReference type="InterPro" id="IPR012657">
    <property type="entry name" value="23S_rRNA-intervening_sequence"/>
</dbReference>
<accession>A0A2M6XU56</accession>
<proteinExistence type="predicted"/>
<dbReference type="PANTHER" id="PTHR38471:SF2">
    <property type="entry name" value="FOUR HELIX BUNDLE PROTEIN"/>
    <property type="match status" value="1"/>
</dbReference>
<protein>
    <submittedName>
        <fullName evidence="1">Four helix bundle protein</fullName>
    </submittedName>
</protein>
<dbReference type="EMBL" id="PEXQ01000065">
    <property type="protein sequence ID" value="PIU14593.1"/>
    <property type="molecule type" value="Genomic_DNA"/>
</dbReference>
<reference evidence="2" key="1">
    <citation type="submission" date="2017-09" db="EMBL/GenBank/DDBJ databases">
        <title>Depth-based differentiation of microbial function through sediment-hosted aquifers and enrichment of novel symbionts in the deep terrestrial subsurface.</title>
        <authorList>
            <person name="Probst A.J."/>
            <person name="Ladd B."/>
            <person name="Jarett J.K."/>
            <person name="Geller-Mcgrath D.E."/>
            <person name="Sieber C.M.K."/>
            <person name="Emerson J.B."/>
            <person name="Anantharaman K."/>
            <person name="Thomas B.C."/>
            <person name="Malmstrom R."/>
            <person name="Stieglmeier M."/>
            <person name="Klingl A."/>
            <person name="Woyke T."/>
            <person name="Ryan C.M."/>
            <person name="Banfield J.F."/>
        </authorList>
    </citation>
    <scope>NUCLEOTIDE SEQUENCE [LARGE SCALE GENOMIC DNA]</scope>
</reference>
<gene>
    <name evidence="1" type="ORF">COT20_02630</name>
</gene>
<dbReference type="Pfam" id="PF05635">
    <property type="entry name" value="23S_rRNA_IVP"/>
    <property type="match status" value="1"/>
</dbReference>
<evidence type="ECO:0000313" key="1">
    <source>
        <dbReference type="EMBL" id="PIU14593.1"/>
    </source>
</evidence>
<name>A0A2M6XU56_9BACT</name>
<dbReference type="PANTHER" id="PTHR38471">
    <property type="entry name" value="FOUR HELIX BUNDLE PROTEIN"/>
    <property type="match status" value="1"/>
</dbReference>
<dbReference type="Proteomes" id="UP000229784">
    <property type="component" value="Unassembled WGS sequence"/>
</dbReference>
<dbReference type="NCBIfam" id="TIGR02436">
    <property type="entry name" value="four helix bundle protein"/>
    <property type="match status" value="1"/>
</dbReference>
<comment type="caution">
    <text evidence="1">The sequence shown here is derived from an EMBL/GenBank/DDBJ whole genome shotgun (WGS) entry which is preliminary data.</text>
</comment>
<organism evidence="1 2">
    <name type="scientific">bacterium (Candidatus Gribaldobacteria) CG08_land_8_20_14_0_20_39_15</name>
    <dbReference type="NCBI Taxonomy" id="2014273"/>
    <lineage>
        <taxon>Bacteria</taxon>
        <taxon>Candidatus Gribaldobacteria</taxon>
    </lineage>
</organism>
<dbReference type="Gene3D" id="1.20.1440.60">
    <property type="entry name" value="23S rRNA-intervening sequence"/>
    <property type="match status" value="1"/>
</dbReference>